<reference evidence="2" key="2">
    <citation type="journal article" date="2018" name="Nat. Commun.">
        <title>Tailed giant Tupanvirus possesses the most complete translational apparatus of the known virosphere.</title>
        <authorList>
            <person name="Abrahao J."/>
            <person name="Silva L."/>
            <person name="Silva L.S."/>
            <person name="Khalil J.Y.B."/>
            <person name="Rodrigues R."/>
            <person name="Arantes T."/>
            <person name="Assis F."/>
            <person name="Boratto P."/>
            <person name="Andrade M."/>
            <person name="Kroon E.G."/>
            <person name="Ribeiro B."/>
            <person name="Bergier I."/>
            <person name="Seligmann H."/>
            <person name="Ghigo E."/>
            <person name="Colson P."/>
            <person name="Levasseur A."/>
            <person name="Kroemer G."/>
            <person name="Raoult D."/>
            <person name="La Scola B."/>
        </authorList>
    </citation>
    <scope>NUCLEOTIDE SEQUENCE [LARGE SCALE GENOMIC DNA]</scope>
    <source>
        <strain evidence="2">Soda lake</strain>
    </source>
</reference>
<evidence type="ECO:0000256" key="1">
    <source>
        <dbReference type="SAM" id="Phobius"/>
    </source>
</evidence>
<keyword evidence="1" id="KW-1133">Transmembrane helix</keyword>
<sequence>MSCNIANNGRTNINYENVGPYGNSSGSFASLDTAFSPSGPMNDFQNRMINKNPIFVQNVENDDANVDNNIQTLLRSYQADELKISPQSEEKIDNNVDQMIGALYNRDFEHNKQNTRSVNKQYLYPHIPVVQNGVNFPLNRQQNYSAQQYGTELLEDFNLQQEVQDIWANTDNTSYSLTGMSFFKFLLLLILIAVLVYGIYWLYTNNAKTQVITAANTVNTTTTTTTPTASASATRAFETLIRRW</sequence>
<organism evidence="2">
    <name type="scientific">Tupanvirus soda lake</name>
    <dbReference type="NCBI Taxonomy" id="2126985"/>
    <lineage>
        <taxon>Viruses</taxon>
        <taxon>Varidnaviria</taxon>
        <taxon>Bamfordvirae</taxon>
        <taxon>Nucleocytoviricota</taxon>
        <taxon>Megaviricetes</taxon>
        <taxon>Imitervirales</taxon>
        <taxon>Mimiviridae</taxon>
        <taxon>Megamimivirinae</taxon>
        <taxon>Tupanvirus</taxon>
        <taxon>Tupanvirus salinum</taxon>
    </lineage>
</organism>
<keyword evidence="1" id="KW-0472">Membrane</keyword>
<dbReference type="KEGG" id="vg:80519355"/>
<evidence type="ECO:0000313" key="2">
    <source>
        <dbReference type="EMBL" id="QKU35907.1"/>
    </source>
</evidence>
<name>A0A6N1NUA4_9VIRU</name>
<accession>A0A6N1NUA4</accession>
<dbReference type="EMBL" id="KY523104">
    <property type="protein sequence ID" value="QKU35907.1"/>
    <property type="molecule type" value="Genomic_DNA"/>
</dbReference>
<feature type="transmembrane region" description="Helical" evidence="1">
    <location>
        <begin position="182"/>
        <end position="203"/>
    </location>
</feature>
<dbReference type="GeneID" id="80519355"/>
<reference evidence="2" key="1">
    <citation type="submission" date="2017-01" db="EMBL/GenBank/DDBJ databases">
        <authorList>
            <person name="Assis F.L."/>
            <person name="Abrahao J.S."/>
            <person name="Silva L."/>
            <person name="Khalil J.B."/>
            <person name="Rodrigues R."/>
            <person name="Silva L.S."/>
            <person name="Arantes T."/>
            <person name="Boratto P."/>
            <person name="Andrade M."/>
            <person name="Kroon E.G."/>
            <person name="Ribeiro B."/>
            <person name="Bergier I."/>
            <person name="Seligmann H."/>
            <person name="Ghigo E."/>
            <person name="Colson P."/>
            <person name="Levasseur A."/>
            <person name="Raoult D."/>
            <person name="Scola B.L."/>
        </authorList>
    </citation>
    <scope>NUCLEOTIDE SEQUENCE</scope>
    <source>
        <strain evidence="2">Soda lake</strain>
    </source>
</reference>
<dbReference type="RefSeq" id="YP_010782591.1">
    <property type="nucleotide sequence ID" value="NC_075039.1"/>
</dbReference>
<proteinExistence type="predicted"/>
<protein>
    <submittedName>
        <fullName evidence="2">Uncharacterized protein</fullName>
    </submittedName>
</protein>
<keyword evidence="1" id="KW-0812">Transmembrane</keyword>